<dbReference type="AlphaFoldDB" id="A0A8I2C1V1"/>
<sequence length="99" mass="10769">MADRAIATGNPVEVGELDDPQPAILRLPVTATSRMPWWMRTSPAATVTATRSLISRQGTVVVRIDLDSTIVADDAGQFARRSERRRAASTGVPRHTQSE</sequence>
<protein>
    <submittedName>
        <fullName evidence="2">Uncharacterized protein</fullName>
    </submittedName>
</protein>
<proteinExistence type="predicted"/>
<dbReference type="EMBL" id="JAFICZ010000001">
    <property type="protein sequence ID" value="MBP1291744.1"/>
    <property type="molecule type" value="Genomic_DNA"/>
</dbReference>
<gene>
    <name evidence="2" type="ORF">JOH49_001497</name>
</gene>
<comment type="caution">
    <text evidence="2">The sequence shown here is derived from an EMBL/GenBank/DDBJ whole genome shotgun (WGS) entry which is preliminary data.</text>
</comment>
<feature type="region of interest" description="Disordered" evidence="1">
    <location>
        <begin position="77"/>
        <end position="99"/>
    </location>
</feature>
<organism evidence="2 3">
    <name type="scientific">Bradyrhizobium elkanii</name>
    <dbReference type="NCBI Taxonomy" id="29448"/>
    <lineage>
        <taxon>Bacteria</taxon>
        <taxon>Pseudomonadati</taxon>
        <taxon>Pseudomonadota</taxon>
        <taxon>Alphaproteobacteria</taxon>
        <taxon>Hyphomicrobiales</taxon>
        <taxon>Nitrobacteraceae</taxon>
        <taxon>Bradyrhizobium</taxon>
    </lineage>
</organism>
<dbReference type="RefSeq" id="WP_028144341.1">
    <property type="nucleotide sequence ID" value="NZ_CP126003.1"/>
</dbReference>
<evidence type="ECO:0000256" key="1">
    <source>
        <dbReference type="SAM" id="MobiDB-lite"/>
    </source>
</evidence>
<reference evidence="2" key="1">
    <citation type="submission" date="2021-02" db="EMBL/GenBank/DDBJ databases">
        <title>Genomic Encyclopedia of Type Strains, Phase IV (KMG-V): Genome sequencing to study the core and pangenomes of soil and plant-associated prokaryotes.</title>
        <authorList>
            <person name="Whitman W."/>
        </authorList>
    </citation>
    <scope>NUCLEOTIDE SEQUENCE</scope>
    <source>
        <strain evidence="2">USDA 406</strain>
    </source>
</reference>
<dbReference type="GeneID" id="92963887"/>
<dbReference type="Proteomes" id="UP000673383">
    <property type="component" value="Unassembled WGS sequence"/>
</dbReference>
<name>A0A8I2C1V1_BRAEL</name>
<evidence type="ECO:0000313" key="2">
    <source>
        <dbReference type="EMBL" id="MBP1291744.1"/>
    </source>
</evidence>
<accession>A0A8I2C1V1</accession>
<evidence type="ECO:0000313" key="3">
    <source>
        <dbReference type="Proteomes" id="UP000673383"/>
    </source>
</evidence>